<dbReference type="Pfam" id="PF14269">
    <property type="entry name" value="Arylsulfotran_2"/>
    <property type="match status" value="1"/>
</dbReference>
<keyword evidence="2" id="KW-0472">Membrane</keyword>
<dbReference type="PANTHER" id="PTHR35340:SF5">
    <property type="entry name" value="ASST-DOMAIN-CONTAINING PROTEIN"/>
    <property type="match status" value="1"/>
</dbReference>
<keyword evidence="2" id="KW-0812">Transmembrane</keyword>
<dbReference type="InterPro" id="IPR039535">
    <property type="entry name" value="ASST-like"/>
</dbReference>
<sequence>MLPLPLLLATLLIPPSLADIPPLTNSSEFTTLTTSQSNFPSQTFRSSPLTAPIFLINHLDPTLASNASHIFLGTVYGTQKAGPMIFDARDLSLVYADQRYENTYASNAFLVNGTRHLAFWEGGHTRGHANGNCLFFDEAYNLRYNVTAQGLNDAMADMHELSVTESGTVIFSTYFNIPFDCRPVGGPEDALLMDSGFQEIDLATGELVFDWHASKYFAIDQSYAEYTDAYGTNEGDYLVSARHLSILTLIDHKTGSPLWILGGKQNQFTDLSGGSATNFSWQHDARIIPSSPSPLTQGQQQETHITLFDNHGEESGFCPPETQCSSRALRIAINPTLHTARLVSQFFHPEGVNSGAMGGYQSLSNGNIMTAWGYNPSFVEYAPDGTPVLDVQRGPIGGQEAVPDMFAYRVHKGDWKGQPPWPPSIAVDAPNNSTHNATIYVSWNGATEVSSWAIFASNDHKTINNHTNLLIQSPRQGFETVITLPSTSTSTNTNTTRRYVAAAAVSSSGDVLGSTIVLDLEDGGNPATVTSDIVSLKPPAPPQVVSSPSPSPSPVASKSPSTSSPSESGAAASASASASAAAERTSTSTSTSTVGVMGASIFSVAGVFYVASYFWRRRRLGHGHQEGYRMVNLRD</sequence>
<reference evidence="4 5" key="1">
    <citation type="submission" date="2018-01" db="EMBL/GenBank/DDBJ databases">
        <title>Genome characterization of the sugarcane-associated fungus Trichoderma ghanense CCMA-1212 and their application in lignocelulose bioconversion.</title>
        <authorList>
            <person name="Steindorff A.S."/>
            <person name="Mendes T.D."/>
            <person name="Vilela E.S.D."/>
            <person name="Rodrigues D.S."/>
            <person name="Formighieri E.F."/>
            <person name="Melo I.S."/>
            <person name="Favaro L.C.L."/>
        </authorList>
    </citation>
    <scope>NUCLEOTIDE SEQUENCE [LARGE SCALE GENOMIC DNA]</scope>
    <source>
        <strain evidence="4 5">CCMA-1212</strain>
    </source>
</reference>
<evidence type="ECO:0000256" key="1">
    <source>
        <dbReference type="SAM" id="MobiDB-lite"/>
    </source>
</evidence>
<evidence type="ECO:0000256" key="2">
    <source>
        <dbReference type="SAM" id="Phobius"/>
    </source>
</evidence>
<keyword evidence="2" id="KW-1133">Transmembrane helix</keyword>
<feature type="chain" id="PRO_5046642494" description="ASST-domain-containing protein" evidence="3">
    <location>
        <begin position="19"/>
        <end position="635"/>
    </location>
</feature>
<proteinExistence type="predicted"/>
<evidence type="ECO:0000313" key="5">
    <source>
        <dbReference type="Proteomes" id="UP001642720"/>
    </source>
</evidence>
<keyword evidence="3" id="KW-0732">Signal</keyword>
<dbReference type="GeneID" id="300581547"/>
<protein>
    <recommendedName>
        <fullName evidence="6">ASST-domain-containing protein</fullName>
    </recommendedName>
</protein>
<dbReference type="Proteomes" id="UP001642720">
    <property type="component" value="Unassembled WGS sequence"/>
</dbReference>
<evidence type="ECO:0000256" key="3">
    <source>
        <dbReference type="SAM" id="SignalP"/>
    </source>
</evidence>
<dbReference type="InterPro" id="IPR053143">
    <property type="entry name" value="Arylsulfate_ST"/>
</dbReference>
<gene>
    <name evidence="4" type="ORF">CCMA1212_010042</name>
</gene>
<name>A0ABY2GTB9_9HYPO</name>
<evidence type="ECO:0008006" key="6">
    <source>
        <dbReference type="Google" id="ProtNLM"/>
    </source>
</evidence>
<organism evidence="4 5">
    <name type="scientific">Trichoderma ghanense</name>
    <dbReference type="NCBI Taxonomy" id="65468"/>
    <lineage>
        <taxon>Eukaryota</taxon>
        <taxon>Fungi</taxon>
        <taxon>Dikarya</taxon>
        <taxon>Ascomycota</taxon>
        <taxon>Pezizomycotina</taxon>
        <taxon>Sordariomycetes</taxon>
        <taxon>Hypocreomycetidae</taxon>
        <taxon>Hypocreales</taxon>
        <taxon>Hypocreaceae</taxon>
        <taxon>Trichoderma</taxon>
    </lineage>
</organism>
<dbReference type="RefSeq" id="XP_073554369.1">
    <property type="nucleotide sequence ID" value="XM_073707097.1"/>
</dbReference>
<accession>A0ABY2GTB9</accession>
<feature type="compositionally biased region" description="Low complexity" evidence="1">
    <location>
        <begin position="543"/>
        <end position="577"/>
    </location>
</feature>
<dbReference type="PANTHER" id="PTHR35340">
    <property type="entry name" value="PQQ ENZYME REPEAT PROTEIN-RELATED"/>
    <property type="match status" value="1"/>
</dbReference>
<feature type="signal peptide" evidence="3">
    <location>
        <begin position="1"/>
        <end position="18"/>
    </location>
</feature>
<feature type="region of interest" description="Disordered" evidence="1">
    <location>
        <begin position="529"/>
        <end position="577"/>
    </location>
</feature>
<dbReference type="EMBL" id="PPTA01000022">
    <property type="protein sequence ID" value="TFA98167.1"/>
    <property type="molecule type" value="Genomic_DNA"/>
</dbReference>
<evidence type="ECO:0000313" key="4">
    <source>
        <dbReference type="EMBL" id="TFA98167.1"/>
    </source>
</evidence>
<keyword evidence="5" id="KW-1185">Reference proteome</keyword>
<feature type="transmembrane region" description="Helical" evidence="2">
    <location>
        <begin position="594"/>
        <end position="615"/>
    </location>
</feature>
<comment type="caution">
    <text evidence="4">The sequence shown here is derived from an EMBL/GenBank/DDBJ whole genome shotgun (WGS) entry which is preliminary data.</text>
</comment>